<evidence type="ECO:0000256" key="4">
    <source>
        <dbReference type="RuleBase" id="RU003345"/>
    </source>
</evidence>
<keyword evidence="7" id="KW-1185">Reference proteome</keyword>
<feature type="non-terminal residue" evidence="6">
    <location>
        <position position="443"/>
    </location>
</feature>
<organism evidence="6 7">
    <name type="scientific">Ladona fulva</name>
    <name type="common">Scarce chaser dragonfly</name>
    <name type="synonym">Libellula fulva</name>
    <dbReference type="NCBI Taxonomy" id="123851"/>
    <lineage>
        <taxon>Eukaryota</taxon>
        <taxon>Metazoa</taxon>
        <taxon>Ecdysozoa</taxon>
        <taxon>Arthropoda</taxon>
        <taxon>Hexapoda</taxon>
        <taxon>Insecta</taxon>
        <taxon>Pterygota</taxon>
        <taxon>Palaeoptera</taxon>
        <taxon>Odonata</taxon>
        <taxon>Epiprocta</taxon>
        <taxon>Anisoptera</taxon>
        <taxon>Libelluloidea</taxon>
        <taxon>Libellulidae</taxon>
        <taxon>Ladona</taxon>
    </lineage>
</organism>
<evidence type="ECO:0000256" key="2">
    <source>
        <dbReference type="ARBA" id="ARBA00023002"/>
    </source>
</evidence>
<dbReference type="InterPro" id="IPR016161">
    <property type="entry name" value="Ald_DH/histidinol_DH"/>
</dbReference>
<reference evidence="6" key="2">
    <citation type="submission" date="2017-10" db="EMBL/GenBank/DDBJ databases">
        <title>Ladona fulva Genome sequencing and assembly.</title>
        <authorList>
            <person name="Murali S."/>
            <person name="Richards S."/>
            <person name="Bandaranaike D."/>
            <person name="Bellair M."/>
            <person name="Blankenburg K."/>
            <person name="Chao H."/>
            <person name="Dinh H."/>
            <person name="Doddapaneni H."/>
            <person name="Dugan-Rocha S."/>
            <person name="Elkadiri S."/>
            <person name="Gnanaolivu R."/>
            <person name="Hernandez B."/>
            <person name="Skinner E."/>
            <person name="Javaid M."/>
            <person name="Lee S."/>
            <person name="Li M."/>
            <person name="Ming W."/>
            <person name="Munidasa M."/>
            <person name="Muniz J."/>
            <person name="Nguyen L."/>
            <person name="Hughes D."/>
            <person name="Osuji N."/>
            <person name="Pu L.-L."/>
            <person name="Puazo M."/>
            <person name="Qu C."/>
            <person name="Quiroz J."/>
            <person name="Raj R."/>
            <person name="Weissenberger G."/>
            <person name="Xin Y."/>
            <person name="Zou X."/>
            <person name="Han Y."/>
            <person name="Worley K."/>
            <person name="Muzny D."/>
            <person name="Gibbs R."/>
        </authorList>
    </citation>
    <scope>NUCLEOTIDE SEQUENCE</scope>
    <source>
        <strain evidence="6">Sampled in the wild</strain>
    </source>
</reference>
<dbReference type="GO" id="GO:0004777">
    <property type="term" value="F:succinate-semialdehyde dehydrogenase (NAD+) activity"/>
    <property type="evidence" value="ECO:0007669"/>
    <property type="project" value="TreeGrafter"/>
</dbReference>
<feature type="active site" evidence="3">
    <location>
        <position position="301"/>
    </location>
</feature>
<dbReference type="AlphaFoldDB" id="A0A8K0K531"/>
<sequence>MVCKYAVCSIISKLKYFHSYCVNITMGILRQLVFKASISYNAHLGTRCMSLLRNKAYVNGNWKTAASGKVFAITNPVNGSAIENVPDMDSNDALEAIKSAYESFSYWGETTAKERAHYLRKWYDKLIHHQEELAKILTLESGKPLKESLGEVNYGNSFIEWFSEEARRVRGDVIDSPMKNKEIIFIRRPIGVAALVTPWNFPMAMITRKAGAALAAGCTCVVKPAQDTPLTALALAAVAEEAGLPAGIFNVITADKGHTPQIGKLFCESPMVAGISFTGSTEVGKLLYSQCANGVKRLSLELGGNAPFIVFKSADLDKAIQGAMASKFRNCGQTCVSANRILVQEDVFEEFLKGFEQEMKKQLVLGNGIDSHVTIGPLINDDQAKKVDNFVKDAVKKGAKVIVGGKKATDFGERYYEPTLIVNVDSRMICYNEEVFGPVATVI</sequence>
<dbReference type="GO" id="GO:0005739">
    <property type="term" value="C:mitochondrion"/>
    <property type="evidence" value="ECO:0007669"/>
    <property type="project" value="TreeGrafter"/>
</dbReference>
<dbReference type="EMBL" id="KZ308347">
    <property type="protein sequence ID" value="KAG8227891.1"/>
    <property type="molecule type" value="Genomic_DNA"/>
</dbReference>
<dbReference type="PROSITE" id="PS00687">
    <property type="entry name" value="ALDEHYDE_DEHYDR_GLU"/>
    <property type="match status" value="1"/>
</dbReference>
<dbReference type="CDD" id="cd07103">
    <property type="entry name" value="ALDH_F5_SSADH_GabD"/>
    <property type="match status" value="1"/>
</dbReference>
<dbReference type="FunFam" id="3.40.605.10:FF:000005">
    <property type="entry name" value="Succinate-semialdehyde dehydrogenase I"/>
    <property type="match status" value="1"/>
</dbReference>
<accession>A0A8K0K531</accession>
<evidence type="ECO:0000313" key="6">
    <source>
        <dbReference type="EMBL" id="KAG8227891.1"/>
    </source>
</evidence>
<dbReference type="InterPro" id="IPR015590">
    <property type="entry name" value="Aldehyde_DH_dom"/>
</dbReference>
<dbReference type="InterPro" id="IPR016163">
    <property type="entry name" value="Ald_DH_C"/>
</dbReference>
<gene>
    <name evidence="6" type="ORF">J437_LFUL008205</name>
</gene>
<dbReference type="Proteomes" id="UP000792457">
    <property type="component" value="Unassembled WGS sequence"/>
</dbReference>
<dbReference type="Gene3D" id="3.40.605.10">
    <property type="entry name" value="Aldehyde Dehydrogenase, Chain A, domain 1"/>
    <property type="match status" value="1"/>
</dbReference>
<name>A0A8K0K531_LADFU</name>
<dbReference type="Gene3D" id="3.40.309.10">
    <property type="entry name" value="Aldehyde Dehydrogenase, Chain A, domain 2"/>
    <property type="match status" value="1"/>
</dbReference>
<comment type="similarity">
    <text evidence="1 4">Belongs to the aldehyde dehydrogenase family.</text>
</comment>
<reference evidence="6" key="1">
    <citation type="submission" date="2013-04" db="EMBL/GenBank/DDBJ databases">
        <authorList>
            <person name="Qu J."/>
            <person name="Murali S.C."/>
            <person name="Bandaranaike D."/>
            <person name="Bellair M."/>
            <person name="Blankenburg K."/>
            <person name="Chao H."/>
            <person name="Dinh H."/>
            <person name="Doddapaneni H."/>
            <person name="Downs B."/>
            <person name="Dugan-Rocha S."/>
            <person name="Elkadiri S."/>
            <person name="Gnanaolivu R.D."/>
            <person name="Hernandez B."/>
            <person name="Javaid M."/>
            <person name="Jayaseelan J.C."/>
            <person name="Lee S."/>
            <person name="Li M."/>
            <person name="Ming W."/>
            <person name="Munidasa M."/>
            <person name="Muniz J."/>
            <person name="Nguyen L."/>
            <person name="Ongeri F."/>
            <person name="Osuji N."/>
            <person name="Pu L.-L."/>
            <person name="Puazo M."/>
            <person name="Qu C."/>
            <person name="Quiroz J."/>
            <person name="Raj R."/>
            <person name="Weissenberger G."/>
            <person name="Xin Y."/>
            <person name="Zou X."/>
            <person name="Han Y."/>
            <person name="Richards S."/>
            <person name="Worley K."/>
            <person name="Muzny D."/>
            <person name="Gibbs R."/>
        </authorList>
    </citation>
    <scope>NUCLEOTIDE SEQUENCE</scope>
    <source>
        <strain evidence="6">Sampled in the wild</strain>
    </source>
</reference>
<dbReference type="PANTHER" id="PTHR43353">
    <property type="entry name" value="SUCCINATE-SEMIALDEHYDE DEHYDROGENASE, MITOCHONDRIAL"/>
    <property type="match status" value="1"/>
</dbReference>
<proteinExistence type="inferred from homology"/>
<comment type="caution">
    <text evidence="6">The sequence shown here is derived from an EMBL/GenBank/DDBJ whole genome shotgun (WGS) entry which is preliminary data.</text>
</comment>
<dbReference type="SUPFAM" id="SSF53720">
    <property type="entry name" value="ALDH-like"/>
    <property type="match status" value="1"/>
</dbReference>
<evidence type="ECO:0000313" key="7">
    <source>
        <dbReference type="Proteomes" id="UP000792457"/>
    </source>
</evidence>
<dbReference type="PANTHER" id="PTHR43353:SF5">
    <property type="entry name" value="SUCCINATE-SEMIALDEHYDE DEHYDROGENASE, MITOCHONDRIAL"/>
    <property type="match status" value="1"/>
</dbReference>
<dbReference type="InterPro" id="IPR016162">
    <property type="entry name" value="Ald_DH_N"/>
</dbReference>
<dbReference type="Pfam" id="PF00171">
    <property type="entry name" value="Aldedh"/>
    <property type="match status" value="1"/>
</dbReference>
<evidence type="ECO:0000256" key="3">
    <source>
        <dbReference type="PROSITE-ProRule" id="PRU10007"/>
    </source>
</evidence>
<feature type="domain" description="Aldehyde dehydrogenase" evidence="5">
    <location>
        <begin position="62"/>
        <end position="443"/>
    </location>
</feature>
<evidence type="ECO:0000256" key="1">
    <source>
        <dbReference type="ARBA" id="ARBA00009986"/>
    </source>
</evidence>
<keyword evidence="2 4" id="KW-0560">Oxidoreductase</keyword>
<dbReference type="InterPro" id="IPR050740">
    <property type="entry name" value="Aldehyde_DH_Superfamily"/>
</dbReference>
<dbReference type="GO" id="GO:0009450">
    <property type="term" value="P:gamma-aminobutyric acid catabolic process"/>
    <property type="evidence" value="ECO:0007669"/>
    <property type="project" value="TreeGrafter"/>
</dbReference>
<protein>
    <recommendedName>
        <fullName evidence="5">Aldehyde dehydrogenase domain-containing protein</fullName>
    </recommendedName>
</protein>
<dbReference type="InterPro" id="IPR029510">
    <property type="entry name" value="Ald_DH_CS_GLU"/>
</dbReference>
<evidence type="ECO:0000259" key="5">
    <source>
        <dbReference type="Pfam" id="PF00171"/>
    </source>
</evidence>
<dbReference type="OrthoDB" id="310895at2759"/>